<evidence type="ECO:0000256" key="2">
    <source>
        <dbReference type="SAM" id="SignalP"/>
    </source>
</evidence>
<feature type="compositionally biased region" description="Pro residues" evidence="1">
    <location>
        <begin position="182"/>
        <end position="197"/>
    </location>
</feature>
<dbReference type="Pfam" id="PF12079">
    <property type="entry name" value="DUF3558"/>
    <property type="match status" value="2"/>
</dbReference>
<gene>
    <name evidence="3" type="ORF">BAY60_05720</name>
</gene>
<keyword evidence="4" id="KW-1185">Reference proteome</keyword>
<feature type="chain" id="PRO_5043556950" evidence="2">
    <location>
        <begin position="20"/>
        <end position="333"/>
    </location>
</feature>
<organism evidence="3 4">
    <name type="scientific">Prauserella muralis</name>
    <dbReference type="NCBI Taxonomy" id="588067"/>
    <lineage>
        <taxon>Bacteria</taxon>
        <taxon>Bacillati</taxon>
        <taxon>Actinomycetota</taxon>
        <taxon>Actinomycetes</taxon>
        <taxon>Pseudonocardiales</taxon>
        <taxon>Pseudonocardiaceae</taxon>
        <taxon>Prauserella</taxon>
    </lineage>
</organism>
<dbReference type="InterPro" id="IPR024520">
    <property type="entry name" value="DUF3558"/>
</dbReference>
<accession>A0A2V4B9U7</accession>
<keyword evidence="2" id="KW-0732">Signal</keyword>
<reference evidence="3 4" key="1">
    <citation type="submission" date="2016-07" db="EMBL/GenBank/DDBJ databases">
        <title>Draft genome sequence of Prauserella muralis DSM 45305, isolated from a mould-covered wall in an indoor environment.</title>
        <authorList>
            <person name="Ruckert C."/>
            <person name="Albersmeier A."/>
            <person name="Jiang C.-L."/>
            <person name="Jiang Y."/>
            <person name="Kalinowski J."/>
            <person name="Schneider O."/>
            <person name="Winkler A."/>
            <person name="Zotchev S.B."/>
        </authorList>
    </citation>
    <scope>NUCLEOTIDE SEQUENCE [LARGE SCALE GENOMIC DNA]</scope>
    <source>
        <strain evidence="3 4">DSM 45305</strain>
    </source>
</reference>
<name>A0A2V4B9U7_9PSEU</name>
<evidence type="ECO:0000313" key="4">
    <source>
        <dbReference type="Proteomes" id="UP000249915"/>
    </source>
</evidence>
<feature type="region of interest" description="Disordered" evidence="1">
    <location>
        <begin position="175"/>
        <end position="204"/>
    </location>
</feature>
<sequence>MRARSLGVLAVLASGAVLGACTTTVGGTAQPLENPPTTSQNRAAAGEPCALLTPEEAAALGLSERGEFRPGEPSRLVPPACTWTRADPDSDLDSLDAGFETSFSLAEYVDGAEPVKTAEFGGLTWAYFADPITGGSVCTLATEVSDTSFVALTTSNFDDESKACEVAEQAAPYVSSHLPGGEPAPEPTTSSAPPPSPLASVDPCTLLTPQQAGQLRLSRSPEPLDGLPEYDQPGGCQWQDTDGDAGGKALDLYAGDYPAEEWPLTDGPSEDVRAGERTWKLFDDPDDTGVTCQATLRYSENASVLLRSGHLDDPAKACATVRAAIPMVTGNLP</sequence>
<protein>
    <submittedName>
        <fullName evidence="3">Uncharacterized protein</fullName>
    </submittedName>
</protein>
<dbReference type="Proteomes" id="UP000249915">
    <property type="component" value="Unassembled WGS sequence"/>
</dbReference>
<dbReference type="AlphaFoldDB" id="A0A2V4B9U7"/>
<feature type="signal peptide" evidence="2">
    <location>
        <begin position="1"/>
        <end position="19"/>
    </location>
</feature>
<dbReference type="EMBL" id="MASW01000001">
    <property type="protein sequence ID" value="PXY31831.1"/>
    <property type="molecule type" value="Genomic_DNA"/>
</dbReference>
<comment type="caution">
    <text evidence="3">The sequence shown here is derived from an EMBL/GenBank/DDBJ whole genome shotgun (WGS) entry which is preliminary data.</text>
</comment>
<proteinExistence type="predicted"/>
<evidence type="ECO:0000313" key="3">
    <source>
        <dbReference type="EMBL" id="PXY31831.1"/>
    </source>
</evidence>
<evidence type="ECO:0000256" key="1">
    <source>
        <dbReference type="SAM" id="MobiDB-lite"/>
    </source>
</evidence>
<dbReference type="PROSITE" id="PS51257">
    <property type="entry name" value="PROKAR_LIPOPROTEIN"/>
    <property type="match status" value="1"/>
</dbReference>
<dbReference type="RefSeq" id="WP_170160316.1">
    <property type="nucleotide sequence ID" value="NZ_MASW01000001.1"/>
</dbReference>